<evidence type="ECO:0000313" key="2">
    <source>
        <dbReference type="EMBL" id="OYN78410.1"/>
    </source>
</evidence>
<dbReference type="Proteomes" id="UP000216063">
    <property type="component" value="Unassembled WGS sequence"/>
</dbReference>
<evidence type="ECO:0000313" key="3">
    <source>
        <dbReference type="Proteomes" id="UP000216063"/>
    </source>
</evidence>
<sequence length="83" mass="9052">MSTPERPERHSEQGSQQQGHTEKPEPDESARAKAKEMMKAYEDRPTAVLPGSHNTVTGTAVNDWLDDDGQPIYGKEKGAGNSS</sequence>
<dbReference type="RefSeq" id="WP_094481091.1">
    <property type="nucleotide sequence ID" value="NZ_NOZR01000012.1"/>
</dbReference>
<protein>
    <submittedName>
        <fullName evidence="2">Uncharacterized protein</fullName>
    </submittedName>
</protein>
<feature type="compositionally biased region" description="Basic and acidic residues" evidence="1">
    <location>
        <begin position="1"/>
        <end position="12"/>
    </location>
</feature>
<gene>
    <name evidence="2" type="ORF">CG716_15470</name>
</gene>
<proteinExistence type="predicted"/>
<dbReference type="EMBL" id="NOZR01000012">
    <property type="protein sequence ID" value="OYN78410.1"/>
    <property type="molecule type" value="Genomic_DNA"/>
</dbReference>
<feature type="region of interest" description="Disordered" evidence="1">
    <location>
        <begin position="1"/>
        <end position="83"/>
    </location>
</feature>
<organism evidence="2 3">
    <name type="scientific">Mycolicibacterium sphagni</name>
    <dbReference type="NCBI Taxonomy" id="1786"/>
    <lineage>
        <taxon>Bacteria</taxon>
        <taxon>Bacillati</taxon>
        <taxon>Actinomycetota</taxon>
        <taxon>Actinomycetes</taxon>
        <taxon>Mycobacteriales</taxon>
        <taxon>Mycobacteriaceae</taxon>
        <taxon>Mycolicibacterium</taxon>
    </lineage>
</organism>
<dbReference type="AlphaFoldDB" id="A0A255DH44"/>
<feature type="compositionally biased region" description="Basic and acidic residues" evidence="1">
    <location>
        <begin position="74"/>
        <end position="83"/>
    </location>
</feature>
<evidence type="ECO:0000256" key="1">
    <source>
        <dbReference type="SAM" id="MobiDB-lite"/>
    </source>
</evidence>
<accession>A0A255DH44</accession>
<name>A0A255DH44_9MYCO</name>
<feature type="compositionally biased region" description="Basic and acidic residues" evidence="1">
    <location>
        <begin position="20"/>
        <end position="45"/>
    </location>
</feature>
<dbReference type="OrthoDB" id="4485278at2"/>
<keyword evidence="3" id="KW-1185">Reference proteome</keyword>
<comment type="caution">
    <text evidence="2">The sequence shown here is derived from an EMBL/GenBank/DDBJ whole genome shotgun (WGS) entry which is preliminary data.</text>
</comment>
<reference evidence="2 3" key="1">
    <citation type="submission" date="2017-07" db="EMBL/GenBank/DDBJ databases">
        <title>The new phylogeny of genus Mycobacterium.</title>
        <authorList>
            <person name="Tortoli E."/>
            <person name="Trovato A."/>
            <person name="Cirillo D.M."/>
        </authorList>
    </citation>
    <scope>NUCLEOTIDE SEQUENCE [LARGE SCALE GENOMIC DNA]</scope>
    <source>
        <strain evidence="2 3">ATCC 33027</strain>
    </source>
</reference>